<keyword evidence="3" id="KW-1185">Reference proteome</keyword>
<feature type="transmembrane region" description="Helical" evidence="2">
    <location>
        <begin position="94"/>
        <end position="114"/>
    </location>
</feature>
<dbReference type="AlphaFoldDB" id="A0A915EHQ9"/>
<dbReference type="Proteomes" id="UP000887574">
    <property type="component" value="Unplaced"/>
</dbReference>
<keyword evidence="2" id="KW-0472">Membrane</keyword>
<evidence type="ECO:0000256" key="2">
    <source>
        <dbReference type="SAM" id="Phobius"/>
    </source>
</evidence>
<proteinExistence type="predicted"/>
<evidence type="ECO:0000256" key="1">
    <source>
        <dbReference type="SAM" id="MobiDB-lite"/>
    </source>
</evidence>
<keyword evidence="2" id="KW-0812">Transmembrane</keyword>
<sequence>MDGLHKLEKQTNLSLAWSSCSTLQAFPKFINESGMPTEEAHKEASSVLEKTGINLEKATPITAKKLRNIPLPDNDPEDPKPPEKPSSFTQRPNLGARMLGMRFVGTLMLLYVFLPSTTTATSKPMIFRHKNSESTIFRIPTSSALCQNLQSRICIGLSTSR</sequence>
<dbReference type="PROSITE" id="PS51257">
    <property type="entry name" value="PROKAR_LIPOPROTEIN"/>
    <property type="match status" value="1"/>
</dbReference>
<feature type="region of interest" description="Disordered" evidence="1">
    <location>
        <begin position="59"/>
        <end position="92"/>
    </location>
</feature>
<organism evidence="3 4">
    <name type="scientific">Ditylenchus dipsaci</name>
    <dbReference type="NCBI Taxonomy" id="166011"/>
    <lineage>
        <taxon>Eukaryota</taxon>
        <taxon>Metazoa</taxon>
        <taxon>Ecdysozoa</taxon>
        <taxon>Nematoda</taxon>
        <taxon>Chromadorea</taxon>
        <taxon>Rhabditida</taxon>
        <taxon>Tylenchina</taxon>
        <taxon>Tylenchomorpha</taxon>
        <taxon>Sphaerularioidea</taxon>
        <taxon>Anguinidae</taxon>
        <taxon>Anguininae</taxon>
        <taxon>Ditylenchus</taxon>
    </lineage>
</organism>
<dbReference type="WBParaSite" id="jg615">
    <property type="protein sequence ID" value="jg615"/>
    <property type="gene ID" value="jg615"/>
</dbReference>
<name>A0A915EHQ9_9BILA</name>
<keyword evidence="2" id="KW-1133">Transmembrane helix</keyword>
<evidence type="ECO:0000313" key="3">
    <source>
        <dbReference type="Proteomes" id="UP000887574"/>
    </source>
</evidence>
<accession>A0A915EHQ9</accession>
<protein>
    <submittedName>
        <fullName evidence="4">Uncharacterized protein</fullName>
    </submittedName>
</protein>
<evidence type="ECO:0000313" key="4">
    <source>
        <dbReference type="WBParaSite" id="jg615"/>
    </source>
</evidence>
<reference evidence="4" key="1">
    <citation type="submission" date="2022-11" db="UniProtKB">
        <authorList>
            <consortium name="WormBaseParasite"/>
        </authorList>
    </citation>
    <scope>IDENTIFICATION</scope>
</reference>